<gene>
    <name evidence="1" type="ORF">E2C01_079668</name>
</gene>
<reference evidence="1 2" key="1">
    <citation type="submission" date="2019-05" db="EMBL/GenBank/DDBJ databases">
        <title>Another draft genome of Portunus trituberculatus and its Hox gene families provides insights of decapod evolution.</title>
        <authorList>
            <person name="Jeong J.-H."/>
            <person name="Song I."/>
            <person name="Kim S."/>
            <person name="Choi T."/>
            <person name="Kim D."/>
            <person name="Ryu S."/>
            <person name="Kim W."/>
        </authorList>
    </citation>
    <scope>NUCLEOTIDE SEQUENCE [LARGE SCALE GENOMIC DNA]</scope>
    <source>
        <tissue evidence="1">Muscle</tissue>
    </source>
</reference>
<name>A0A5B7IQX3_PORTR</name>
<evidence type="ECO:0000313" key="2">
    <source>
        <dbReference type="Proteomes" id="UP000324222"/>
    </source>
</evidence>
<comment type="caution">
    <text evidence="1">The sequence shown here is derived from an EMBL/GenBank/DDBJ whole genome shotgun (WGS) entry which is preliminary data.</text>
</comment>
<evidence type="ECO:0000313" key="1">
    <source>
        <dbReference type="EMBL" id="MPC84915.1"/>
    </source>
</evidence>
<protein>
    <submittedName>
        <fullName evidence="1">Uncharacterized protein</fullName>
    </submittedName>
</protein>
<sequence>MLAFVAVSVAVPAESSAKNWTNGNLVRRGLTTLYGYSLLLNLNMARMTQASQRRATPFPGVSPIALFLPVCILSPG</sequence>
<organism evidence="1 2">
    <name type="scientific">Portunus trituberculatus</name>
    <name type="common">Swimming crab</name>
    <name type="synonym">Neptunus trituberculatus</name>
    <dbReference type="NCBI Taxonomy" id="210409"/>
    <lineage>
        <taxon>Eukaryota</taxon>
        <taxon>Metazoa</taxon>
        <taxon>Ecdysozoa</taxon>
        <taxon>Arthropoda</taxon>
        <taxon>Crustacea</taxon>
        <taxon>Multicrustacea</taxon>
        <taxon>Malacostraca</taxon>
        <taxon>Eumalacostraca</taxon>
        <taxon>Eucarida</taxon>
        <taxon>Decapoda</taxon>
        <taxon>Pleocyemata</taxon>
        <taxon>Brachyura</taxon>
        <taxon>Eubrachyura</taxon>
        <taxon>Portunoidea</taxon>
        <taxon>Portunidae</taxon>
        <taxon>Portuninae</taxon>
        <taxon>Portunus</taxon>
    </lineage>
</organism>
<dbReference type="AlphaFoldDB" id="A0A5B7IQX3"/>
<keyword evidence="2" id="KW-1185">Reference proteome</keyword>
<proteinExistence type="predicted"/>
<dbReference type="Proteomes" id="UP000324222">
    <property type="component" value="Unassembled WGS sequence"/>
</dbReference>
<accession>A0A5B7IQX3</accession>
<dbReference type="EMBL" id="VSRR010066794">
    <property type="protein sequence ID" value="MPC84915.1"/>
    <property type="molecule type" value="Genomic_DNA"/>
</dbReference>